<dbReference type="InterPro" id="IPR011701">
    <property type="entry name" value="MFS"/>
</dbReference>
<dbReference type="Pfam" id="PF07690">
    <property type="entry name" value="MFS_1"/>
    <property type="match status" value="1"/>
</dbReference>
<feature type="transmembrane region" description="Helical" evidence="7">
    <location>
        <begin position="242"/>
        <end position="261"/>
    </location>
</feature>
<feature type="compositionally biased region" description="Polar residues" evidence="6">
    <location>
        <begin position="358"/>
        <end position="369"/>
    </location>
</feature>
<keyword evidence="2" id="KW-1003">Cell membrane</keyword>
<feature type="region of interest" description="Disordered" evidence="6">
    <location>
        <begin position="349"/>
        <end position="369"/>
    </location>
</feature>
<evidence type="ECO:0000313" key="9">
    <source>
        <dbReference type="Proteomes" id="UP000675121"/>
    </source>
</evidence>
<dbReference type="EMBL" id="CAJNAS010000031">
    <property type="protein sequence ID" value="CAE6960634.1"/>
    <property type="molecule type" value="Genomic_DNA"/>
</dbReference>
<dbReference type="GO" id="GO:0005886">
    <property type="term" value="C:plasma membrane"/>
    <property type="evidence" value="ECO:0007669"/>
    <property type="project" value="UniProtKB-SubCell"/>
</dbReference>
<proteinExistence type="predicted"/>
<keyword evidence="4 7" id="KW-1133">Transmembrane helix</keyword>
<evidence type="ECO:0008006" key="10">
    <source>
        <dbReference type="Google" id="ProtNLM"/>
    </source>
</evidence>
<name>A0A9N8N7B4_9BURK</name>
<evidence type="ECO:0000256" key="5">
    <source>
        <dbReference type="ARBA" id="ARBA00023136"/>
    </source>
</evidence>
<feature type="transmembrane region" description="Helical" evidence="7">
    <location>
        <begin position="174"/>
        <end position="199"/>
    </location>
</feature>
<gene>
    <name evidence="8" type="ORF">R70211_06924</name>
</gene>
<comment type="caution">
    <text evidence="8">The sequence shown here is derived from an EMBL/GenBank/DDBJ whole genome shotgun (WGS) entry which is preliminary data.</text>
</comment>
<feature type="transmembrane region" description="Helical" evidence="7">
    <location>
        <begin position="33"/>
        <end position="51"/>
    </location>
</feature>
<accession>A0A9N8N7B4</accession>
<evidence type="ECO:0000313" key="8">
    <source>
        <dbReference type="EMBL" id="CAE6960634.1"/>
    </source>
</evidence>
<evidence type="ECO:0000256" key="4">
    <source>
        <dbReference type="ARBA" id="ARBA00022989"/>
    </source>
</evidence>
<feature type="transmembrane region" description="Helical" evidence="7">
    <location>
        <begin position="327"/>
        <end position="345"/>
    </location>
</feature>
<evidence type="ECO:0000256" key="2">
    <source>
        <dbReference type="ARBA" id="ARBA00022475"/>
    </source>
</evidence>
<feature type="transmembrane region" description="Helical" evidence="7">
    <location>
        <begin position="124"/>
        <end position="143"/>
    </location>
</feature>
<dbReference type="GO" id="GO:0022857">
    <property type="term" value="F:transmembrane transporter activity"/>
    <property type="evidence" value="ECO:0007669"/>
    <property type="project" value="InterPro"/>
</dbReference>
<reference evidence="8" key="1">
    <citation type="submission" date="2021-02" db="EMBL/GenBank/DDBJ databases">
        <authorList>
            <person name="Vanwijnsberghe S."/>
        </authorList>
    </citation>
    <scope>NUCLEOTIDE SEQUENCE</scope>
    <source>
        <strain evidence="8">R-70211</strain>
    </source>
</reference>
<dbReference type="Proteomes" id="UP000675121">
    <property type="component" value="Unassembled WGS sequence"/>
</dbReference>
<comment type="subcellular location">
    <subcellularLocation>
        <location evidence="1">Cell membrane</location>
        <topology evidence="1">Multi-pass membrane protein</topology>
    </subcellularLocation>
</comment>
<evidence type="ECO:0000256" key="1">
    <source>
        <dbReference type="ARBA" id="ARBA00004651"/>
    </source>
</evidence>
<protein>
    <recommendedName>
        <fullName evidence="10">MFS transporter</fullName>
    </recommendedName>
</protein>
<evidence type="ECO:0000256" key="6">
    <source>
        <dbReference type="SAM" id="MobiDB-lite"/>
    </source>
</evidence>
<organism evidence="8 9">
    <name type="scientific">Paraburkholderia domus</name>
    <dbReference type="NCBI Taxonomy" id="2793075"/>
    <lineage>
        <taxon>Bacteria</taxon>
        <taxon>Pseudomonadati</taxon>
        <taxon>Pseudomonadota</taxon>
        <taxon>Betaproteobacteria</taxon>
        <taxon>Burkholderiales</taxon>
        <taxon>Burkholderiaceae</taxon>
        <taxon>Paraburkholderia</taxon>
    </lineage>
</organism>
<evidence type="ECO:0000256" key="3">
    <source>
        <dbReference type="ARBA" id="ARBA00022692"/>
    </source>
</evidence>
<dbReference type="Gene3D" id="1.20.1250.20">
    <property type="entry name" value="MFS general substrate transporter like domains"/>
    <property type="match status" value="1"/>
</dbReference>
<dbReference type="InterPro" id="IPR036259">
    <property type="entry name" value="MFS_trans_sf"/>
</dbReference>
<evidence type="ECO:0000256" key="7">
    <source>
        <dbReference type="SAM" id="Phobius"/>
    </source>
</evidence>
<sequence length="369" mass="38916">MPLALSAIAGFLPAVLVAPFARRLLAHMDMRKMTIYGVAGLFAAALAFAFVQRWYVGILVINFFVLAIFFLLEGAWDGLLASIAKTLPGVEGDKLNARQSAATQAGLMLGGLPIGILTRAGGEAMPFIAAAMLYIVTILCFMVSPLRRCAQRPVSPIESIDQQESEISRSTGPIAWSTLATLALVWPCLALVNMVVPLVANSQGNGTVEHAAILDAAIGLGMGFIGIAYERLISLRGSAYKLLMVGMAFLVPLPFVALLLFPYALFPLAACFFISGIGFGMFRISLRKQLITTQPAHRVGQVVASCNGYGVPVLALAALLYAQTWRVGPVIPLVVFAVFGALATLSTKGGGGLGRAQGSATPSCRTKVT</sequence>
<keyword evidence="9" id="KW-1185">Reference proteome</keyword>
<keyword evidence="5 7" id="KW-0472">Membrane</keyword>
<feature type="transmembrane region" description="Helical" evidence="7">
    <location>
        <begin position="298"/>
        <end position="321"/>
    </location>
</feature>
<dbReference type="SUPFAM" id="SSF103473">
    <property type="entry name" value="MFS general substrate transporter"/>
    <property type="match status" value="1"/>
</dbReference>
<feature type="transmembrane region" description="Helical" evidence="7">
    <location>
        <begin position="58"/>
        <end position="76"/>
    </location>
</feature>
<dbReference type="PANTHER" id="PTHR23513">
    <property type="entry name" value="INTEGRAL MEMBRANE EFFLUX PROTEIN-RELATED"/>
    <property type="match status" value="1"/>
</dbReference>
<feature type="transmembrane region" description="Helical" evidence="7">
    <location>
        <begin position="267"/>
        <end position="286"/>
    </location>
</feature>
<dbReference type="AlphaFoldDB" id="A0A9N8N7B4"/>
<feature type="transmembrane region" description="Helical" evidence="7">
    <location>
        <begin position="211"/>
        <end position="230"/>
    </location>
</feature>
<dbReference type="PANTHER" id="PTHR23513:SF11">
    <property type="entry name" value="STAPHYLOFERRIN A TRANSPORTER"/>
    <property type="match status" value="1"/>
</dbReference>
<keyword evidence="3 7" id="KW-0812">Transmembrane</keyword>